<dbReference type="Proteomes" id="UP000184612">
    <property type="component" value="Unassembled WGS sequence"/>
</dbReference>
<dbReference type="GO" id="GO:0012505">
    <property type="term" value="C:endomembrane system"/>
    <property type="evidence" value="ECO:0007669"/>
    <property type="project" value="TreeGrafter"/>
</dbReference>
<dbReference type="Pfam" id="PF01476">
    <property type="entry name" value="LysM"/>
    <property type="match status" value="2"/>
</dbReference>
<gene>
    <name evidence="4" type="ORF">SAMN02745217_01306</name>
</gene>
<keyword evidence="5" id="KW-1185">Reference proteome</keyword>
<dbReference type="SMART" id="SM00636">
    <property type="entry name" value="Glyco_18"/>
    <property type="match status" value="1"/>
</dbReference>
<dbReference type="InterPro" id="IPR001223">
    <property type="entry name" value="Glyco_hydro18_cat"/>
</dbReference>
<dbReference type="PANTHER" id="PTHR46066">
    <property type="entry name" value="CHITINASE DOMAIN-CONTAINING PROTEIN 1 FAMILY MEMBER"/>
    <property type="match status" value="1"/>
</dbReference>
<dbReference type="RefSeq" id="WP_073588048.1">
    <property type="nucleotide sequence ID" value="NZ_FRFD01000004.1"/>
</dbReference>
<name>A0A1M7Y3U1_9FIRM</name>
<accession>A0A1M7Y3U1</accession>
<dbReference type="Gene3D" id="3.20.20.80">
    <property type="entry name" value="Glycosidases"/>
    <property type="match status" value="1"/>
</dbReference>
<proteinExistence type="predicted"/>
<dbReference type="PROSITE" id="PS51910">
    <property type="entry name" value="GH18_2"/>
    <property type="match status" value="1"/>
</dbReference>
<dbReference type="InterPro" id="IPR011583">
    <property type="entry name" value="Chitinase_II/V-like_cat"/>
</dbReference>
<evidence type="ECO:0000313" key="4">
    <source>
        <dbReference type="EMBL" id="SHO46836.1"/>
    </source>
</evidence>
<dbReference type="InterPro" id="IPR018392">
    <property type="entry name" value="LysM"/>
</dbReference>
<dbReference type="OrthoDB" id="9783374at2"/>
<dbReference type="GO" id="GO:0016798">
    <property type="term" value="F:hydrolase activity, acting on glycosyl bonds"/>
    <property type="evidence" value="ECO:0007669"/>
    <property type="project" value="UniProtKB-KW"/>
</dbReference>
<keyword evidence="1" id="KW-0326">Glycosidase</keyword>
<organism evidence="4 5">
    <name type="scientific">Anaerocolumna xylanovorans DSM 12503</name>
    <dbReference type="NCBI Taxonomy" id="1121345"/>
    <lineage>
        <taxon>Bacteria</taxon>
        <taxon>Bacillati</taxon>
        <taxon>Bacillota</taxon>
        <taxon>Clostridia</taxon>
        <taxon>Lachnospirales</taxon>
        <taxon>Lachnospiraceae</taxon>
        <taxon>Anaerocolumna</taxon>
    </lineage>
</organism>
<protein>
    <submittedName>
        <fullName evidence="4">Spore germination protein</fullName>
    </submittedName>
</protein>
<dbReference type="Gene3D" id="3.10.50.10">
    <property type="match status" value="1"/>
</dbReference>
<dbReference type="GO" id="GO:0070492">
    <property type="term" value="F:oligosaccharide binding"/>
    <property type="evidence" value="ECO:0007669"/>
    <property type="project" value="TreeGrafter"/>
</dbReference>
<dbReference type="InterPro" id="IPR017853">
    <property type="entry name" value="GH"/>
</dbReference>
<keyword evidence="1" id="KW-0378">Hydrolase</keyword>
<dbReference type="SMART" id="SM00257">
    <property type="entry name" value="LysM"/>
    <property type="match status" value="2"/>
</dbReference>
<dbReference type="EMBL" id="FRFD01000004">
    <property type="protein sequence ID" value="SHO46836.1"/>
    <property type="molecule type" value="Genomic_DNA"/>
</dbReference>
<dbReference type="InterPro" id="IPR029070">
    <property type="entry name" value="Chitinase_insertion_sf"/>
</dbReference>
<dbReference type="PROSITE" id="PS51782">
    <property type="entry name" value="LYSM"/>
    <property type="match status" value="2"/>
</dbReference>
<feature type="domain" description="LysM" evidence="2">
    <location>
        <begin position="51"/>
        <end position="96"/>
    </location>
</feature>
<dbReference type="PANTHER" id="PTHR46066:SF2">
    <property type="entry name" value="CHITINASE DOMAIN-CONTAINING PROTEIN 1"/>
    <property type="match status" value="1"/>
</dbReference>
<evidence type="ECO:0000259" key="3">
    <source>
        <dbReference type="PROSITE" id="PS51910"/>
    </source>
</evidence>
<dbReference type="CDD" id="cd00118">
    <property type="entry name" value="LysM"/>
    <property type="match status" value="2"/>
</dbReference>
<evidence type="ECO:0000256" key="1">
    <source>
        <dbReference type="ARBA" id="ARBA00023295"/>
    </source>
</evidence>
<feature type="domain" description="LysM" evidence="2">
    <location>
        <begin position="2"/>
        <end position="46"/>
    </location>
</feature>
<evidence type="ECO:0000313" key="5">
    <source>
        <dbReference type="Proteomes" id="UP000184612"/>
    </source>
</evidence>
<dbReference type="InterPro" id="IPR036779">
    <property type="entry name" value="LysM_dom_sf"/>
</dbReference>
<dbReference type="GO" id="GO:0005975">
    <property type="term" value="P:carbohydrate metabolic process"/>
    <property type="evidence" value="ECO:0007669"/>
    <property type="project" value="InterPro"/>
</dbReference>
<feature type="domain" description="GH18" evidence="3">
    <location>
        <begin position="92"/>
        <end position="422"/>
    </location>
</feature>
<sequence>MTIYVVQPGDTIYSIAEAYKVSPETLIRDNGIVNYNNLVVGQTIAIVYPLEVYTVMPGDSLYSIAASTGVSPLVLLRNNPQLSARSYLYPGEQLALRYDNNKGRLKTNGFVYPFIDQAILKKTLPYLSFLTIFGYSLSPDGTLTGNDDDPLINMAKLYGVAPIMVLSSYNSADSNTSNSYFTQINSEETNRITFTAIIAKMIEKGYLGINIYVQKVTEETLNILRINLSSFSSFLKEQGLLIMLTLTPEIFDLPQGITYLNVDYSIIAELVDYILLLSYNWGYTYGPPAAVTQVNIVRRNLDYAITQIPSQKIFLGVPIIGYDWNLTSQNGYATANALTSDAAVLLAADVGANIQFDYEAMAPYFTYTSRDNNIDINHIVWFKDARSIDVLFGLIQEYSLSGSAIWNIMHFFTQMWFIVNTQYEIIGPFDNI</sequence>
<reference evidence="4 5" key="1">
    <citation type="submission" date="2016-12" db="EMBL/GenBank/DDBJ databases">
        <authorList>
            <person name="Song W.-J."/>
            <person name="Kurnit D.M."/>
        </authorList>
    </citation>
    <scope>NUCLEOTIDE SEQUENCE [LARGE SCALE GENOMIC DNA]</scope>
    <source>
        <strain evidence="4 5">DSM 12503</strain>
    </source>
</reference>
<dbReference type="STRING" id="1121345.SAMN02745217_01306"/>
<dbReference type="GO" id="GO:0008061">
    <property type="term" value="F:chitin binding"/>
    <property type="evidence" value="ECO:0007669"/>
    <property type="project" value="InterPro"/>
</dbReference>
<dbReference type="AlphaFoldDB" id="A0A1M7Y3U1"/>
<dbReference type="Pfam" id="PF00704">
    <property type="entry name" value="Glyco_hydro_18"/>
    <property type="match status" value="1"/>
</dbReference>
<evidence type="ECO:0000259" key="2">
    <source>
        <dbReference type="PROSITE" id="PS51782"/>
    </source>
</evidence>
<dbReference type="Gene3D" id="3.10.350.10">
    <property type="entry name" value="LysM domain"/>
    <property type="match status" value="2"/>
</dbReference>
<dbReference type="SUPFAM" id="SSF51445">
    <property type="entry name" value="(Trans)glycosidases"/>
    <property type="match status" value="1"/>
</dbReference>
<dbReference type="SUPFAM" id="SSF54106">
    <property type="entry name" value="LysM domain"/>
    <property type="match status" value="2"/>
</dbReference>